<dbReference type="GO" id="GO:0003676">
    <property type="term" value="F:nucleic acid binding"/>
    <property type="evidence" value="ECO:0007669"/>
    <property type="project" value="InterPro"/>
</dbReference>
<dbReference type="GO" id="GO:0032259">
    <property type="term" value="P:methylation"/>
    <property type="evidence" value="ECO:0007669"/>
    <property type="project" value="UniProtKB-KW"/>
</dbReference>
<dbReference type="RefSeq" id="WP_182602841.1">
    <property type="nucleotide sequence ID" value="NZ_JACIVD010000065.1"/>
</dbReference>
<dbReference type="PROSITE" id="PS00092">
    <property type="entry name" value="N6_MTASE"/>
    <property type="match status" value="1"/>
</dbReference>
<dbReference type="InterPro" id="IPR011639">
    <property type="entry name" value="MethylTrfase_TaqI-like_dom"/>
</dbReference>
<sequence>MSGEDKKFKFDVVIGNPPYQDETIGDNKGYAPPIYHKFLDEAYKVGNIVEMIHPGRFLFNAGSTPKDWNKRMLENKHLKVLYFEQNSSSVFENTDIKGGVTVTYWDNKKEFEPIGVFTPYLPLRTAMKKVTTKTTTFLNTIISGRGVYKLADKALEEYPELVDIQSKGHKKDIGAGAFNKLSNLIFYSEKHYKEDGYVKFLGLLKGKRVYEWCREEYVDGPDSFRKYKVFIPKANGSGAIGEVLSTPLVGEPLVGATETFLSIGSFDTVTEAEGCLKYVKTKFARAMLGILKITQDNPRDKWAYVPIQDFTSNSDIDWTKSIAEIDQQLYKKYNLSPEEIDFIETHVKEMN</sequence>
<dbReference type="GO" id="GO:0009007">
    <property type="term" value="F:site-specific DNA-methyltransferase (adenine-specific) activity"/>
    <property type="evidence" value="ECO:0007669"/>
    <property type="project" value="UniProtKB-EC"/>
</dbReference>
<reference evidence="2 3" key="1">
    <citation type="submission" date="2020-07" db="EMBL/GenBank/DDBJ databases">
        <title>Description of Limosilactobacillus balticus sp. nov., Limosilactobacillus agrestis sp. nov., Limosilactobacillus albertensis sp. nov., Limosilactobacillus rudii sp. nov., Limosilactobacillus fastidiosus sp. nov., five novel Limosilactobacillus species isolated from the vertebrate gastrointestinal tract, and proposal of 6 subspecies of Limosilactobacillus reuteri adapted to the gastrointestinal tract of specific vertebrate hosts.</title>
        <authorList>
            <person name="Li F."/>
            <person name="Cheng C."/>
            <person name="Zheng J."/>
            <person name="Quevedo R.M."/>
            <person name="Li J."/>
            <person name="Roos S."/>
            <person name="Gaenzle M.G."/>
            <person name="Walter J."/>
        </authorList>
    </citation>
    <scope>NUCLEOTIDE SEQUENCE [LARGE SCALE GENOMIC DNA]</scope>
    <source>
        <strain evidence="2 3">Lr3000</strain>
    </source>
</reference>
<dbReference type="Gene3D" id="3.40.50.150">
    <property type="entry name" value="Vaccinia Virus protein VP39"/>
    <property type="match status" value="1"/>
</dbReference>
<dbReference type="InterPro" id="IPR029063">
    <property type="entry name" value="SAM-dependent_MTases_sf"/>
</dbReference>
<feature type="domain" description="Type II methyltransferase M.TaqI-like" evidence="1">
    <location>
        <begin position="6"/>
        <end position="91"/>
    </location>
</feature>
<evidence type="ECO:0000259" key="1">
    <source>
        <dbReference type="Pfam" id="PF07669"/>
    </source>
</evidence>
<dbReference type="Proteomes" id="UP000547628">
    <property type="component" value="Unassembled WGS sequence"/>
</dbReference>
<proteinExistence type="predicted"/>
<keyword evidence="2" id="KW-0808">Transferase</keyword>
<dbReference type="InterPro" id="IPR002052">
    <property type="entry name" value="DNA_methylase_N6_adenine_CS"/>
</dbReference>
<dbReference type="Pfam" id="PF07669">
    <property type="entry name" value="Eco57I"/>
    <property type="match status" value="1"/>
</dbReference>
<accession>A0A839GZP4</accession>
<dbReference type="GO" id="GO:0006304">
    <property type="term" value="P:DNA modification"/>
    <property type="evidence" value="ECO:0007669"/>
    <property type="project" value="InterPro"/>
</dbReference>
<dbReference type="EMBL" id="JACIVD010000065">
    <property type="protein sequence ID" value="MBB1123805.1"/>
    <property type="molecule type" value="Genomic_DNA"/>
</dbReference>
<protein>
    <submittedName>
        <fullName evidence="2">Eco57I restriction-modification methylase domain-containing protein</fullName>
    </submittedName>
</protein>
<keyword evidence="2" id="KW-0489">Methyltransferase</keyword>
<gene>
    <name evidence="2" type="ORF">H5S41_07530</name>
</gene>
<dbReference type="AlphaFoldDB" id="A0A839GZP4"/>
<dbReference type="SUPFAM" id="SSF53335">
    <property type="entry name" value="S-adenosyl-L-methionine-dependent methyltransferases"/>
    <property type="match status" value="1"/>
</dbReference>
<organism evidence="2 3">
    <name type="scientific">Limosilactobacillus albertensis</name>
    <dbReference type="NCBI Taxonomy" id="2759752"/>
    <lineage>
        <taxon>Bacteria</taxon>
        <taxon>Bacillati</taxon>
        <taxon>Bacillota</taxon>
        <taxon>Bacilli</taxon>
        <taxon>Lactobacillales</taxon>
        <taxon>Lactobacillaceae</taxon>
        <taxon>Limosilactobacillus</taxon>
    </lineage>
</organism>
<evidence type="ECO:0000313" key="3">
    <source>
        <dbReference type="Proteomes" id="UP000547628"/>
    </source>
</evidence>
<comment type="caution">
    <text evidence="2">The sequence shown here is derived from an EMBL/GenBank/DDBJ whole genome shotgun (WGS) entry which is preliminary data.</text>
</comment>
<name>A0A839GZP4_9LACO</name>
<evidence type="ECO:0000313" key="2">
    <source>
        <dbReference type="EMBL" id="MBB1123805.1"/>
    </source>
</evidence>